<gene>
    <name evidence="1" type="ORF">IC229_22765</name>
</gene>
<dbReference type="Proteomes" id="UP000598820">
    <property type="component" value="Unassembled WGS sequence"/>
</dbReference>
<evidence type="ECO:0000313" key="2">
    <source>
        <dbReference type="Proteomes" id="UP000598820"/>
    </source>
</evidence>
<sequence>MTTGLIFSSKRPIVYWNLRRQVIAEFREELRGTAGWKREWIRWKRGMALEIRYNELLFAEKKGRVPTHSH</sequence>
<dbReference type="AlphaFoldDB" id="A0A927ATG9"/>
<proteinExistence type="predicted"/>
<comment type="caution">
    <text evidence="1">The sequence shown here is derived from an EMBL/GenBank/DDBJ whole genome shotgun (WGS) entry which is preliminary data.</text>
</comment>
<evidence type="ECO:0000313" key="1">
    <source>
        <dbReference type="EMBL" id="MBD2703485.1"/>
    </source>
</evidence>
<accession>A0A927ATG9</accession>
<dbReference type="EMBL" id="JACWZY010000022">
    <property type="protein sequence ID" value="MBD2703485.1"/>
    <property type="molecule type" value="Genomic_DNA"/>
</dbReference>
<protein>
    <submittedName>
        <fullName evidence="1">Uncharacterized protein</fullName>
    </submittedName>
</protein>
<dbReference type="RefSeq" id="WP_190889332.1">
    <property type="nucleotide sequence ID" value="NZ_JACWZY010000022.1"/>
</dbReference>
<keyword evidence="2" id="KW-1185">Reference proteome</keyword>
<name>A0A927ATG9_9BACT</name>
<organism evidence="1 2">
    <name type="scientific">Spirosoma profusum</name>
    <dbReference type="NCBI Taxonomy" id="2771354"/>
    <lineage>
        <taxon>Bacteria</taxon>
        <taxon>Pseudomonadati</taxon>
        <taxon>Bacteroidota</taxon>
        <taxon>Cytophagia</taxon>
        <taxon>Cytophagales</taxon>
        <taxon>Cytophagaceae</taxon>
        <taxon>Spirosoma</taxon>
    </lineage>
</organism>
<reference evidence="1" key="1">
    <citation type="submission" date="2020-09" db="EMBL/GenBank/DDBJ databases">
        <authorList>
            <person name="Kim M.K."/>
        </authorList>
    </citation>
    <scope>NUCLEOTIDE SEQUENCE</scope>
    <source>
        <strain evidence="1">BT702</strain>
    </source>
</reference>